<dbReference type="SMART" id="SM01007">
    <property type="entry name" value="Aldolase_II"/>
    <property type="match status" value="1"/>
</dbReference>
<reference evidence="4" key="2">
    <citation type="submission" date="2022-03" db="EMBL/GenBank/DDBJ databases">
        <title>Genome Encyclopedia of Bacteria and Archaea VI: Functional Genomics of Type Strains.</title>
        <authorList>
            <person name="Whitman W."/>
        </authorList>
    </citation>
    <scope>NUCLEOTIDE SEQUENCE</scope>
    <source>
        <strain evidence="4">HSC-15S17</strain>
    </source>
</reference>
<keyword evidence="6" id="KW-1185">Reference proteome</keyword>
<gene>
    <name evidence="3" type="ORF">KVP70_13830</name>
    <name evidence="4" type="ORF">L1274_000667</name>
</gene>
<dbReference type="Proteomes" id="UP001162889">
    <property type="component" value="Unassembled WGS sequence"/>
</dbReference>
<comment type="similarity">
    <text evidence="1">Belongs to the aldolase class II family.</text>
</comment>
<evidence type="ECO:0000259" key="2">
    <source>
        <dbReference type="SMART" id="SM01007"/>
    </source>
</evidence>
<dbReference type="EMBL" id="JALJZU010000001">
    <property type="protein sequence ID" value="MCP2006979.1"/>
    <property type="molecule type" value="Genomic_DNA"/>
</dbReference>
<protein>
    <submittedName>
        <fullName evidence="3">Class II aldolase/adducin family protein</fullName>
    </submittedName>
    <submittedName>
        <fullName evidence="4">Ribulose-5-phosphate 4-epimerase/fuculose-1-phosphate aldolase</fullName>
    </submittedName>
</protein>
<evidence type="ECO:0000313" key="6">
    <source>
        <dbReference type="Proteomes" id="UP001162889"/>
    </source>
</evidence>
<dbReference type="InterPro" id="IPR051017">
    <property type="entry name" value="Aldolase-II_Adducin_sf"/>
</dbReference>
<dbReference type="NCBIfam" id="NF005451">
    <property type="entry name" value="PRK07044.1"/>
    <property type="match status" value="1"/>
</dbReference>
<evidence type="ECO:0000313" key="5">
    <source>
        <dbReference type="Proteomes" id="UP001155901"/>
    </source>
</evidence>
<dbReference type="GO" id="GO:0051015">
    <property type="term" value="F:actin filament binding"/>
    <property type="evidence" value="ECO:0007669"/>
    <property type="project" value="TreeGrafter"/>
</dbReference>
<dbReference type="Pfam" id="PF00596">
    <property type="entry name" value="Aldolase_II"/>
    <property type="match status" value="1"/>
</dbReference>
<evidence type="ECO:0000256" key="1">
    <source>
        <dbReference type="ARBA" id="ARBA00037961"/>
    </source>
</evidence>
<evidence type="ECO:0000313" key="3">
    <source>
        <dbReference type="EMBL" id="MBV6322024.1"/>
    </source>
</evidence>
<evidence type="ECO:0000313" key="4">
    <source>
        <dbReference type="EMBL" id="MCP2006979.1"/>
    </source>
</evidence>
<dbReference type="PANTHER" id="PTHR10672:SF3">
    <property type="entry name" value="PROTEIN HU-LI TAI SHAO"/>
    <property type="match status" value="1"/>
</dbReference>
<comment type="caution">
    <text evidence="3">The sequence shown here is derived from an EMBL/GenBank/DDBJ whole genome shotgun (WGS) entry which is preliminary data.</text>
</comment>
<name>A0AA41HCB6_9BURK</name>
<dbReference type="Proteomes" id="UP001155901">
    <property type="component" value="Unassembled WGS sequence"/>
</dbReference>
<organism evidence="3 5">
    <name type="scientific">Duganella violaceipulchra</name>
    <dbReference type="NCBI Taxonomy" id="2849652"/>
    <lineage>
        <taxon>Bacteria</taxon>
        <taxon>Pseudomonadati</taxon>
        <taxon>Pseudomonadota</taxon>
        <taxon>Betaproteobacteria</taxon>
        <taxon>Burkholderiales</taxon>
        <taxon>Oxalobacteraceae</taxon>
        <taxon>Telluria group</taxon>
        <taxon>Duganella</taxon>
    </lineage>
</organism>
<dbReference type="RefSeq" id="WP_217942803.1">
    <property type="nucleotide sequence ID" value="NZ_JAHTGR010000006.1"/>
</dbReference>
<dbReference type="AlphaFoldDB" id="A0AA41HCB6"/>
<dbReference type="EMBL" id="JAHTGR010000006">
    <property type="protein sequence ID" value="MBV6322024.1"/>
    <property type="molecule type" value="Genomic_DNA"/>
</dbReference>
<dbReference type="GO" id="GO:0005856">
    <property type="term" value="C:cytoskeleton"/>
    <property type="evidence" value="ECO:0007669"/>
    <property type="project" value="TreeGrafter"/>
</dbReference>
<accession>A0AA41HCB6</accession>
<sequence>MNPSEWQARVDLAACYHLCALNGWDDVIYTHISAAVPGEAERYLINPFGLRFDEVCASNLVKVDRDGNPVDAAQYDINRPGFALHAAVHGARHDVACVMHLHNVNGIAVGAQSEGLLPLSAHALRFYGVLAYHDYEGLAMTDGEQARLLERLADHPAMLLRNHGSLVCGRTIAEAFVLMEALDKACAIQLKAQSAGGRRHVPSHETCLKTHQELVGDGTPDGRLEWPALLRKLDKLSPNYRS</sequence>
<dbReference type="PANTHER" id="PTHR10672">
    <property type="entry name" value="ADDUCIN"/>
    <property type="match status" value="1"/>
</dbReference>
<proteinExistence type="inferred from homology"/>
<feature type="domain" description="Class II aldolase/adducin N-terminal" evidence="2">
    <location>
        <begin position="10"/>
        <end position="190"/>
    </location>
</feature>
<reference evidence="3" key="1">
    <citation type="submission" date="2021-07" db="EMBL/GenBank/DDBJ databases">
        <title>Characterization of violacein-producing bacteria and related species.</title>
        <authorList>
            <person name="Wilson H.S."/>
            <person name="De Leon M.E."/>
        </authorList>
    </citation>
    <scope>NUCLEOTIDE SEQUENCE</scope>
    <source>
        <strain evidence="3">HSC-15S17</strain>
    </source>
</reference>
<dbReference type="InterPro" id="IPR001303">
    <property type="entry name" value="Aldolase_II/adducin_N"/>
</dbReference>